<dbReference type="PANTHER" id="PTHR46558:SF11">
    <property type="entry name" value="HTH-TYPE TRANSCRIPTIONAL REGULATOR XRE"/>
    <property type="match status" value="1"/>
</dbReference>
<feature type="domain" description="HTH cro/C1-type" evidence="2">
    <location>
        <begin position="8"/>
        <end position="62"/>
    </location>
</feature>
<dbReference type="InterPro" id="IPR015927">
    <property type="entry name" value="Peptidase_S24_S26A/B/C"/>
</dbReference>
<dbReference type="SUPFAM" id="SSF51306">
    <property type="entry name" value="LexA/Signal peptidase"/>
    <property type="match status" value="1"/>
</dbReference>
<dbReference type="SMART" id="SM00530">
    <property type="entry name" value="HTH_XRE"/>
    <property type="match status" value="1"/>
</dbReference>
<dbReference type="InterPro" id="IPR001387">
    <property type="entry name" value="Cro/C1-type_HTH"/>
</dbReference>
<dbReference type="CDD" id="cd06529">
    <property type="entry name" value="S24_LexA-like"/>
    <property type="match status" value="1"/>
</dbReference>
<protein>
    <submittedName>
        <fullName evidence="3">Helix-turn-helix domain-containing protein</fullName>
    </submittedName>
</protein>
<gene>
    <name evidence="3" type="ORF">FAZ19_09050</name>
</gene>
<keyword evidence="1" id="KW-0238">DNA-binding</keyword>
<dbReference type="PROSITE" id="PS50943">
    <property type="entry name" value="HTH_CROC1"/>
    <property type="match status" value="1"/>
</dbReference>
<dbReference type="Proteomes" id="UP000309872">
    <property type="component" value="Unassembled WGS sequence"/>
</dbReference>
<dbReference type="RefSeq" id="WP_136820378.1">
    <property type="nucleotide sequence ID" value="NZ_BMJX01000002.1"/>
</dbReference>
<evidence type="ECO:0000313" key="4">
    <source>
        <dbReference type="Proteomes" id="UP000309872"/>
    </source>
</evidence>
<organism evidence="3 4">
    <name type="scientific">Sphingobacterium alkalisoli</name>
    <dbReference type="NCBI Taxonomy" id="1874115"/>
    <lineage>
        <taxon>Bacteria</taxon>
        <taxon>Pseudomonadati</taxon>
        <taxon>Bacteroidota</taxon>
        <taxon>Sphingobacteriia</taxon>
        <taxon>Sphingobacteriales</taxon>
        <taxon>Sphingobacteriaceae</taxon>
        <taxon>Sphingobacterium</taxon>
    </lineage>
</organism>
<dbReference type="OrthoDB" id="3831186at2"/>
<dbReference type="Pfam" id="PF00717">
    <property type="entry name" value="Peptidase_S24"/>
    <property type="match status" value="1"/>
</dbReference>
<dbReference type="PANTHER" id="PTHR46558">
    <property type="entry name" value="TRACRIPTIONAL REGULATORY PROTEIN-RELATED-RELATED"/>
    <property type="match status" value="1"/>
</dbReference>
<comment type="caution">
    <text evidence="3">The sequence shown here is derived from an EMBL/GenBank/DDBJ whole genome shotgun (WGS) entry which is preliminary data.</text>
</comment>
<dbReference type="InterPro" id="IPR010982">
    <property type="entry name" value="Lambda_DNA-bd_dom_sf"/>
</dbReference>
<dbReference type="CDD" id="cd00093">
    <property type="entry name" value="HTH_XRE"/>
    <property type="match status" value="1"/>
</dbReference>
<name>A0A4U0H5P6_9SPHI</name>
<evidence type="ECO:0000259" key="2">
    <source>
        <dbReference type="PROSITE" id="PS50943"/>
    </source>
</evidence>
<dbReference type="SUPFAM" id="SSF47413">
    <property type="entry name" value="lambda repressor-like DNA-binding domains"/>
    <property type="match status" value="1"/>
</dbReference>
<dbReference type="Pfam" id="PF01381">
    <property type="entry name" value="HTH_3"/>
    <property type="match status" value="1"/>
</dbReference>
<dbReference type="AlphaFoldDB" id="A0A4U0H5P6"/>
<dbReference type="Gene3D" id="2.10.109.10">
    <property type="entry name" value="Umud Fragment, subunit A"/>
    <property type="match status" value="1"/>
</dbReference>
<sequence length="258" mass="29105">MSNIASNLKYLRKTKGLTQQQFADIMDIKRASVGAYEEDRAEPKYELLKKIADYYGLSMDELANEEIDGKWKPVPKGNASNLRVLSITVDQSDRENIELVPVKASAGYLNGYADPEYVKELSKFNLPMFNQGTYRAFEISGDSMLPLPSGSIIIGEYVENWNDIKPGQTYVVVSKDEGVVYKRIAFKYKDDKGLKLVSDNKVYEAYWVGAADILEIWKAKAFISMEFPEPAAEPTMETLTSMMAQMQKTINSVVDTKK</sequence>
<evidence type="ECO:0000256" key="1">
    <source>
        <dbReference type="ARBA" id="ARBA00023125"/>
    </source>
</evidence>
<dbReference type="EMBL" id="SUKA01000002">
    <property type="protein sequence ID" value="TJY67030.1"/>
    <property type="molecule type" value="Genomic_DNA"/>
</dbReference>
<accession>A0A4U0H5P6</accession>
<keyword evidence="4" id="KW-1185">Reference proteome</keyword>
<dbReference type="InterPro" id="IPR039418">
    <property type="entry name" value="LexA-like"/>
</dbReference>
<evidence type="ECO:0000313" key="3">
    <source>
        <dbReference type="EMBL" id="TJY67030.1"/>
    </source>
</evidence>
<dbReference type="GO" id="GO:0003677">
    <property type="term" value="F:DNA binding"/>
    <property type="evidence" value="ECO:0007669"/>
    <property type="project" value="UniProtKB-KW"/>
</dbReference>
<proteinExistence type="predicted"/>
<dbReference type="Gene3D" id="1.10.260.40">
    <property type="entry name" value="lambda repressor-like DNA-binding domains"/>
    <property type="match status" value="1"/>
</dbReference>
<reference evidence="3 4" key="1">
    <citation type="submission" date="2019-04" db="EMBL/GenBank/DDBJ databases">
        <title>Sphingobacterium olei sp. nov., isolated from oil-contaminated soil.</title>
        <authorList>
            <person name="Liu B."/>
        </authorList>
    </citation>
    <scope>NUCLEOTIDE SEQUENCE [LARGE SCALE GENOMIC DNA]</scope>
    <source>
        <strain evidence="3 4">Y3L14</strain>
    </source>
</reference>
<dbReference type="InterPro" id="IPR036286">
    <property type="entry name" value="LexA/Signal_pep-like_sf"/>
</dbReference>